<dbReference type="InterPro" id="IPR036236">
    <property type="entry name" value="Znf_C2H2_sf"/>
</dbReference>
<dbReference type="InterPro" id="IPR013087">
    <property type="entry name" value="Znf_C2H2_type"/>
</dbReference>
<dbReference type="Gene3D" id="3.30.160.60">
    <property type="entry name" value="Classic Zinc Finger"/>
    <property type="match status" value="1"/>
</dbReference>
<gene>
    <name evidence="3" type="ORF">HPP92_004799</name>
</gene>
<dbReference type="GO" id="GO:0009736">
    <property type="term" value="P:cytokinin-activated signaling pathway"/>
    <property type="evidence" value="ECO:0007669"/>
    <property type="project" value="TreeGrafter"/>
</dbReference>
<dbReference type="GO" id="GO:0009740">
    <property type="term" value="P:gibberellic acid mediated signaling pathway"/>
    <property type="evidence" value="ECO:0007669"/>
    <property type="project" value="TreeGrafter"/>
</dbReference>
<name>A0A835RM81_VANPL</name>
<keyword evidence="4" id="KW-1185">Reference proteome</keyword>
<dbReference type="GO" id="GO:0000976">
    <property type="term" value="F:transcription cis-regulatory region binding"/>
    <property type="evidence" value="ECO:0007669"/>
    <property type="project" value="TreeGrafter"/>
</dbReference>
<dbReference type="PROSITE" id="PS00028">
    <property type="entry name" value="ZINC_FINGER_C2H2_1"/>
    <property type="match status" value="1"/>
</dbReference>
<dbReference type="SUPFAM" id="SSF57667">
    <property type="entry name" value="beta-beta-alpha zinc fingers"/>
    <property type="match status" value="1"/>
</dbReference>
<comment type="caution">
    <text evidence="3">The sequence shown here is derived from an EMBL/GenBank/DDBJ whole genome shotgun (WGS) entry which is preliminary data.</text>
</comment>
<dbReference type="InterPro" id="IPR044299">
    <property type="entry name" value="GIS3/ZFP5/ZFP6"/>
</dbReference>
<evidence type="ECO:0000259" key="2">
    <source>
        <dbReference type="PROSITE" id="PS50157"/>
    </source>
</evidence>
<dbReference type="Proteomes" id="UP000636800">
    <property type="component" value="Chromosome 2"/>
</dbReference>
<accession>A0A835RM81</accession>
<dbReference type="PANTHER" id="PTHR46353">
    <property type="entry name" value="ZINC FINGER PROTEIN 5"/>
    <property type="match status" value="1"/>
</dbReference>
<proteinExistence type="predicted"/>
<dbReference type="OrthoDB" id="782174at2759"/>
<dbReference type="PROSITE" id="PS50157">
    <property type="entry name" value="ZINC_FINGER_C2H2_2"/>
    <property type="match status" value="1"/>
</dbReference>
<dbReference type="AlphaFoldDB" id="A0A835RM81"/>
<keyword evidence="1" id="KW-0479">Metal-binding</keyword>
<dbReference type="PANTHER" id="PTHR46353:SF23">
    <property type="entry name" value="C2H2 ZINC FINGER-CONTAINING PROTEIN-RELATED"/>
    <property type="match status" value="1"/>
</dbReference>
<evidence type="ECO:0000313" key="3">
    <source>
        <dbReference type="EMBL" id="KAG0491401.1"/>
    </source>
</evidence>
<sequence length="239" mass="25332">MFSEIIPSQERSSTHTLKLFGIPVSDDDDDVISHAAAHPSETATSSSPSTTASAEGRKYECQYCCREFANSQALGGHQNAHKKERQQLKRAQIHNAAAAAAAGFACHRSPTAVLYPRGANPMVSAFVPPPHIQHAGAGASPPASGWLYFSRATHPFQVSHSCVFPSTARTPQAFSFPGGGAEAAAGGRCYEERVPLVGHRNRPTHRPASLVKLSDKADQTGSDESFGLDLQLSLAPAGF</sequence>
<evidence type="ECO:0000313" key="4">
    <source>
        <dbReference type="Proteomes" id="UP000636800"/>
    </source>
</evidence>
<dbReference type="EMBL" id="JADCNL010000002">
    <property type="protein sequence ID" value="KAG0491401.1"/>
    <property type="molecule type" value="Genomic_DNA"/>
</dbReference>
<keyword evidence="1" id="KW-0862">Zinc</keyword>
<dbReference type="GO" id="GO:0008270">
    <property type="term" value="F:zinc ion binding"/>
    <property type="evidence" value="ECO:0007669"/>
    <property type="project" value="UniProtKB-KW"/>
</dbReference>
<keyword evidence="1" id="KW-0863">Zinc-finger</keyword>
<dbReference type="GO" id="GO:0010090">
    <property type="term" value="P:trichome morphogenesis"/>
    <property type="evidence" value="ECO:0007669"/>
    <property type="project" value="InterPro"/>
</dbReference>
<protein>
    <recommendedName>
        <fullName evidence="2">C2H2-type domain-containing protein</fullName>
    </recommendedName>
</protein>
<evidence type="ECO:0000256" key="1">
    <source>
        <dbReference type="PROSITE-ProRule" id="PRU00042"/>
    </source>
</evidence>
<dbReference type="GO" id="GO:0005634">
    <property type="term" value="C:nucleus"/>
    <property type="evidence" value="ECO:0007669"/>
    <property type="project" value="TreeGrafter"/>
</dbReference>
<organism evidence="3 4">
    <name type="scientific">Vanilla planifolia</name>
    <name type="common">Vanilla</name>
    <dbReference type="NCBI Taxonomy" id="51239"/>
    <lineage>
        <taxon>Eukaryota</taxon>
        <taxon>Viridiplantae</taxon>
        <taxon>Streptophyta</taxon>
        <taxon>Embryophyta</taxon>
        <taxon>Tracheophyta</taxon>
        <taxon>Spermatophyta</taxon>
        <taxon>Magnoliopsida</taxon>
        <taxon>Liliopsida</taxon>
        <taxon>Asparagales</taxon>
        <taxon>Orchidaceae</taxon>
        <taxon>Vanilloideae</taxon>
        <taxon>Vanilleae</taxon>
        <taxon>Vanilla</taxon>
    </lineage>
</organism>
<reference evidence="3 4" key="1">
    <citation type="journal article" date="2020" name="Nat. Food">
        <title>A phased Vanilla planifolia genome enables genetic improvement of flavour and production.</title>
        <authorList>
            <person name="Hasing T."/>
            <person name="Tang H."/>
            <person name="Brym M."/>
            <person name="Khazi F."/>
            <person name="Huang T."/>
            <person name="Chambers A.H."/>
        </authorList>
    </citation>
    <scope>NUCLEOTIDE SEQUENCE [LARGE SCALE GENOMIC DNA]</scope>
    <source>
        <tissue evidence="3">Leaf</tissue>
    </source>
</reference>
<feature type="domain" description="C2H2-type" evidence="2">
    <location>
        <begin position="59"/>
        <end position="86"/>
    </location>
</feature>
<dbReference type="GO" id="GO:0003700">
    <property type="term" value="F:DNA-binding transcription factor activity"/>
    <property type="evidence" value="ECO:0007669"/>
    <property type="project" value="TreeGrafter"/>
</dbReference>